<dbReference type="EMBL" id="JBHRYA010000001">
    <property type="protein sequence ID" value="MFC3714618.1"/>
    <property type="molecule type" value="Genomic_DNA"/>
</dbReference>
<protein>
    <submittedName>
        <fullName evidence="2">DsbA family oxidoreductase</fullName>
    </submittedName>
</protein>
<name>A0ABV7XFV3_9GAMM</name>
<dbReference type="Proteomes" id="UP001595705">
    <property type="component" value="Unassembled WGS sequence"/>
</dbReference>
<evidence type="ECO:0000313" key="3">
    <source>
        <dbReference type="Proteomes" id="UP001595705"/>
    </source>
</evidence>
<dbReference type="SUPFAM" id="SSF52833">
    <property type="entry name" value="Thioredoxin-like"/>
    <property type="match status" value="1"/>
</dbReference>
<proteinExistence type="predicted"/>
<evidence type="ECO:0000313" key="2">
    <source>
        <dbReference type="EMBL" id="MFC3714618.1"/>
    </source>
</evidence>
<feature type="domain" description="DSBA-like thioredoxin" evidence="1">
    <location>
        <begin position="10"/>
        <end position="213"/>
    </location>
</feature>
<gene>
    <name evidence="2" type="ORF">ACFONC_00405</name>
</gene>
<dbReference type="PANTHER" id="PTHR13887">
    <property type="entry name" value="GLUTATHIONE S-TRANSFERASE KAPPA"/>
    <property type="match status" value="1"/>
</dbReference>
<dbReference type="Gene3D" id="3.40.30.10">
    <property type="entry name" value="Glutaredoxin"/>
    <property type="match status" value="1"/>
</dbReference>
<accession>A0ABV7XFV3</accession>
<comment type="caution">
    <text evidence="2">The sequence shown here is derived from an EMBL/GenBank/DDBJ whole genome shotgun (WGS) entry which is preliminary data.</text>
</comment>
<organism evidence="2 3">
    <name type="scientific">Luteimonas soli</name>
    <dbReference type="NCBI Taxonomy" id="1648966"/>
    <lineage>
        <taxon>Bacteria</taxon>
        <taxon>Pseudomonadati</taxon>
        <taxon>Pseudomonadota</taxon>
        <taxon>Gammaproteobacteria</taxon>
        <taxon>Lysobacterales</taxon>
        <taxon>Lysobacteraceae</taxon>
        <taxon>Luteimonas</taxon>
    </lineage>
</organism>
<dbReference type="Pfam" id="PF01323">
    <property type="entry name" value="DSBA"/>
    <property type="match status" value="1"/>
</dbReference>
<dbReference type="RefSeq" id="WP_386741544.1">
    <property type="nucleotide sequence ID" value="NZ_JBHRYA010000001.1"/>
</dbReference>
<evidence type="ECO:0000259" key="1">
    <source>
        <dbReference type="Pfam" id="PF01323"/>
    </source>
</evidence>
<dbReference type="CDD" id="cd03024">
    <property type="entry name" value="DsbA_FrnE"/>
    <property type="match status" value="1"/>
</dbReference>
<reference evidence="3" key="1">
    <citation type="journal article" date="2019" name="Int. J. Syst. Evol. Microbiol.">
        <title>The Global Catalogue of Microorganisms (GCM) 10K type strain sequencing project: providing services to taxonomists for standard genome sequencing and annotation.</title>
        <authorList>
            <consortium name="The Broad Institute Genomics Platform"/>
            <consortium name="The Broad Institute Genome Sequencing Center for Infectious Disease"/>
            <person name="Wu L."/>
            <person name="Ma J."/>
        </authorList>
    </citation>
    <scope>NUCLEOTIDE SEQUENCE [LARGE SCALE GENOMIC DNA]</scope>
    <source>
        <strain evidence="3">KCTC 42441</strain>
    </source>
</reference>
<keyword evidence="3" id="KW-1185">Reference proteome</keyword>
<dbReference type="InterPro" id="IPR001853">
    <property type="entry name" value="DSBA-like_thioredoxin_dom"/>
</dbReference>
<dbReference type="InterPro" id="IPR036249">
    <property type="entry name" value="Thioredoxin-like_sf"/>
</dbReference>
<sequence>MSETTVPIRIDFVSDVSCPWCAIGLQALEQAIARVGDDARVELHFQPFELNPALAAEGEDAIEHLTAKYGMSEQQARDNGEAIRARGAELGFTFDMDRRRHVWNTFDAHRLLHWAGLESLQAQRALKHALLRAYFTDGENVSDHDVLARLAGSAGLDAARARRILASDEFADAVRERERHYTGSGITAVPSAIFNDRHLVQGGQPVDVFERALRQLASGAG</sequence>
<dbReference type="PANTHER" id="PTHR13887:SF41">
    <property type="entry name" value="THIOREDOXIN SUPERFAMILY PROTEIN"/>
    <property type="match status" value="1"/>
</dbReference>